<gene>
    <name evidence="10" type="ORF">ZOSMA_91G00150</name>
</gene>
<dbReference type="InterPro" id="IPR001594">
    <property type="entry name" value="Palmitoyltrfase_DHHC"/>
</dbReference>
<dbReference type="PANTHER" id="PTHR22883">
    <property type="entry name" value="ZINC FINGER DHHC DOMAIN CONTAINING PROTEIN"/>
    <property type="match status" value="1"/>
</dbReference>
<dbReference type="OMA" id="DFRAEAM"/>
<evidence type="ECO:0000256" key="3">
    <source>
        <dbReference type="ARBA" id="ARBA00022679"/>
    </source>
</evidence>
<feature type="transmembrane region" description="Helical" evidence="8">
    <location>
        <begin position="202"/>
        <end position="222"/>
    </location>
</feature>
<evidence type="ECO:0000256" key="7">
    <source>
        <dbReference type="ARBA" id="ARBA00023315"/>
    </source>
</evidence>
<keyword evidence="5 8" id="KW-1133">Transmembrane helix</keyword>
<dbReference type="OrthoDB" id="4096362at2759"/>
<keyword evidence="7 8" id="KW-0012">Acyltransferase</keyword>
<evidence type="ECO:0000256" key="5">
    <source>
        <dbReference type="ARBA" id="ARBA00022989"/>
    </source>
</evidence>
<dbReference type="STRING" id="29655.A0A0K9NLB1"/>
<dbReference type="Proteomes" id="UP000036987">
    <property type="component" value="Unassembled WGS sequence"/>
</dbReference>
<dbReference type="AlphaFoldDB" id="A0A0K9NLB1"/>
<organism evidence="10 11">
    <name type="scientific">Zostera marina</name>
    <name type="common">Eelgrass</name>
    <dbReference type="NCBI Taxonomy" id="29655"/>
    <lineage>
        <taxon>Eukaryota</taxon>
        <taxon>Viridiplantae</taxon>
        <taxon>Streptophyta</taxon>
        <taxon>Embryophyta</taxon>
        <taxon>Tracheophyta</taxon>
        <taxon>Spermatophyta</taxon>
        <taxon>Magnoliopsida</taxon>
        <taxon>Liliopsida</taxon>
        <taxon>Zosteraceae</taxon>
        <taxon>Zostera</taxon>
    </lineage>
</organism>
<feature type="domain" description="Palmitoyltransferase DHHC" evidence="9">
    <location>
        <begin position="155"/>
        <end position="283"/>
    </location>
</feature>
<evidence type="ECO:0000256" key="2">
    <source>
        <dbReference type="ARBA" id="ARBA00008574"/>
    </source>
</evidence>
<dbReference type="PROSITE" id="PS50216">
    <property type="entry name" value="DHHC"/>
    <property type="match status" value="1"/>
</dbReference>
<protein>
    <recommendedName>
        <fullName evidence="8">S-acyltransferase</fullName>
        <ecNumber evidence="8">2.3.1.225</ecNumber>
    </recommendedName>
    <alternativeName>
        <fullName evidence="8">Palmitoyltransferase</fullName>
    </alternativeName>
</protein>
<evidence type="ECO:0000256" key="1">
    <source>
        <dbReference type="ARBA" id="ARBA00004141"/>
    </source>
</evidence>
<feature type="transmembrane region" description="Helical" evidence="8">
    <location>
        <begin position="102"/>
        <end position="123"/>
    </location>
</feature>
<dbReference type="InterPro" id="IPR039859">
    <property type="entry name" value="PFA4/ZDH16/20/ERF2-like"/>
</dbReference>
<evidence type="ECO:0000256" key="4">
    <source>
        <dbReference type="ARBA" id="ARBA00022692"/>
    </source>
</evidence>
<keyword evidence="6 8" id="KW-0472">Membrane</keyword>
<dbReference type="GO" id="GO:0005783">
    <property type="term" value="C:endoplasmic reticulum"/>
    <property type="evidence" value="ECO:0000318"/>
    <property type="project" value="GO_Central"/>
</dbReference>
<dbReference type="PANTHER" id="PTHR22883:SF57">
    <property type="entry name" value="S-ACYLTRANSFERASE"/>
    <property type="match status" value="1"/>
</dbReference>
<dbReference type="GO" id="GO:0006612">
    <property type="term" value="P:protein targeting to membrane"/>
    <property type="evidence" value="ECO:0000318"/>
    <property type="project" value="GO_Central"/>
</dbReference>
<evidence type="ECO:0000256" key="6">
    <source>
        <dbReference type="ARBA" id="ARBA00023136"/>
    </source>
</evidence>
<keyword evidence="3 8" id="KW-0808">Transferase</keyword>
<keyword evidence="4 8" id="KW-0812">Transmembrane</keyword>
<dbReference type="GO" id="GO:0016020">
    <property type="term" value="C:membrane"/>
    <property type="evidence" value="ECO:0007669"/>
    <property type="project" value="UniProtKB-SubCell"/>
</dbReference>
<feature type="transmembrane region" description="Helical" evidence="8">
    <location>
        <begin position="247"/>
        <end position="272"/>
    </location>
</feature>
<comment type="similarity">
    <text evidence="2 8">Belongs to the DHHC palmitoyltransferase family.</text>
</comment>
<evidence type="ECO:0000313" key="11">
    <source>
        <dbReference type="Proteomes" id="UP000036987"/>
    </source>
</evidence>
<feature type="transmembrane region" description="Helical" evidence="8">
    <location>
        <begin position="78"/>
        <end position="96"/>
    </location>
</feature>
<comment type="caution">
    <text evidence="10">The sequence shown here is derived from an EMBL/GenBank/DDBJ whole genome shotgun (WGS) entry which is preliminary data.</text>
</comment>
<dbReference type="EMBL" id="LFYR01002138">
    <property type="protein sequence ID" value="KMZ56750.1"/>
    <property type="molecule type" value="Genomic_DNA"/>
</dbReference>
<sequence length="325" mass="37748">MSSPIRQAGEENRGFHEIFMDRLKKHIDEYHVPYVPELLRHFSDASSTPRKLRLYQFWEGNNVFFFRGHMICGPDPRGFLLTAFSIVLSAWIFYTYSTDSQMVSFAAVFLAACVLGSLTMVGARDPGILPRNKNTGRLEEETASKRVIDVNGVEIKQKYCNICMISRPPRSCHCTICNNCVEKFDHHCPWIGQCIGLRNYRYYIMFVFFALMFFTYILIFSWRKAESLLSENEYRFFPTLADAPETMAVLLFSSVSAFFLGGFAIFHSYLLTRNQTSRENYKQRYRNCLNSHDKGFLMNIKEALFQKLPPSGVNFREEVRAETQS</sequence>
<evidence type="ECO:0000259" key="9">
    <source>
        <dbReference type="Pfam" id="PF01529"/>
    </source>
</evidence>
<reference evidence="11" key="1">
    <citation type="journal article" date="2016" name="Nature">
        <title>The genome of the seagrass Zostera marina reveals angiosperm adaptation to the sea.</title>
        <authorList>
            <person name="Olsen J.L."/>
            <person name="Rouze P."/>
            <person name="Verhelst B."/>
            <person name="Lin Y.-C."/>
            <person name="Bayer T."/>
            <person name="Collen J."/>
            <person name="Dattolo E."/>
            <person name="De Paoli E."/>
            <person name="Dittami S."/>
            <person name="Maumus F."/>
            <person name="Michel G."/>
            <person name="Kersting A."/>
            <person name="Lauritano C."/>
            <person name="Lohaus R."/>
            <person name="Toepel M."/>
            <person name="Tonon T."/>
            <person name="Vanneste K."/>
            <person name="Amirebrahimi M."/>
            <person name="Brakel J."/>
            <person name="Bostroem C."/>
            <person name="Chovatia M."/>
            <person name="Grimwood J."/>
            <person name="Jenkins J.W."/>
            <person name="Jueterbock A."/>
            <person name="Mraz A."/>
            <person name="Stam W.T."/>
            <person name="Tice H."/>
            <person name="Bornberg-Bauer E."/>
            <person name="Green P.J."/>
            <person name="Pearson G.A."/>
            <person name="Procaccini G."/>
            <person name="Duarte C.M."/>
            <person name="Schmutz J."/>
            <person name="Reusch T.B.H."/>
            <person name="Van de Peer Y."/>
        </authorList>
    </citation>
    <scope>NUCLEOTIDE SEQUENCE [LARGE SCALE GENOMIC DNA]</scope>
    <source>
        <strain evidence="11">cv. Finnish</strain>
    </source>
</reference>
<comment type="subcellular location">
    <subcellularLocation>
        <location evidence="1">Membrane</location>
        <topology evidence="1">Multi-pass membrane protein</topology>
    </subcellularLocation>
</comment>
<evidence type="ECO:0000313" key="10">
    <source>
        <dbReference type="EMBL" id="KMZ56750.1"/>
    </source>
</evidence>
<dbReference type="GO" id="GO:0005794">
    <property type="term" value="C:Golgi apparatus"/>
    <property type="evidence" value="ECO:0000318"/>
    <property type="project" value="GO_Central"/>
</dbReference>
<dbReference type="EC" id="2.3.1.225" evidence="8"/>
<name>A0A0K9NLB1_ZOSMR</name>
<comment type="catalytic activity">
    <reaction evidence="8">
        <text>L-cysteinyl-[protein] + hexadecanoyl-CoA = S-hexadecanoyl-L-cysteinyl-[protein] + CoA</text>
        <dbReference type="Rhea" id="RHEA:36683"/>
        <dbReference type="Rhea" id="RHEA-COMP:10131"/>
        <dbReference type="Rhea" id="RHEA-COMP:11032"/>
        <dbReference type="ChEBI" id="CHEBI:29950"/>
        <dbReference type="ChEBI" id="CHEBI:57287"/>
        <dbReference type="ChEBI" id="CHEBI:57379"/>
        <dbReference type="ChEBI" id="CHEBI:74151"/>
        <dbReference type="EC" id="2.3.1.225"/>
    </reaction>
</comment>
<accession>A0A0K9NLB1</accession>
<keyword evidence="11" id="KW-1185">Reference proteome</keyword>
<evidence type="ECO:0000256" key="8">
    <source>
        <dbReference type="RuleBase" id="RU079119"/>
    </source>
</evidence>
<comment type="domain">
    <text evidence="8">The DHHC domain is required for palmitoyltransferase activity.</text>
</comment>
<proteinExistence type="inferred from homology"/>
<dbReference type="GO" id="GO:0019706">
    <property type="term" value="F:protein-cysteine S-palmitoyltransferase activity"/>
    <property type="evidence" value="ECO:0000318"/>
    <property type="project" value="GO_Central"/>
</dbReference>
<dbReference type="Pfam" id="PF01529">
    <property type="entry name" value="DHHC"/>
    <property type="match status" value="1"/>
</dbReference>